<evidence type="ECO:0000256" key="2">
    <source>
        <dbReference type="SAM" id="Phobius"/>
    </source>
</evidence>
<feature type="transmembrane region" description="Helical" evidence="2">
    <location>
        <begin position="80"/>
        <end position="98"/>
    </location>
</feature>
<feature type="region of interest" description="Disordered" evidence="1">
    <location>
        <begin position="172"/>
        <end position="253"/>
    </location>
</feature>
<keyword evidence="4" id="KW-1185">Reference proteome</keyword>
<sequence>MDDKPLAAADQVSRPSPPPPPPPTASARPSRVAVALRRTGIAVAGIGVAALTAAACVLSFEDLRALAVAGRAPAGLAYLYPAAFDALLVIAMIGVLLLRGGWWPVRLQAGLILTLLFAGAIAAEVVTAMRAAVDEQRAAIVVAVAPWVILVLALWLWLLLIKHAAARRAATDAASAGRSSPRDIVPFPGEGDRDAGTDPASVRPAAPGTGDRRHGHAPQAEPPRPEPTRPEAVRPEQARPGQGDHHLPGHSGQLVHHPAAEIMLDPHAAPPLESVPHHDLPPAEPVIGPTPAPETPEVTDIPRDDPPPAPAVPAPAKPMRWGDLVRPREGDVLVHPPRPAAGTPRQEDTPGPRPETRSGARPEPSGRVGERIETWDADADLPARETGAGHGTTGTGRDDRSRNDAEEPGRHDTTGTGRDDVSRHEVEEPGGHDRAGTRQDTAPVAGRGTSGTGGQDAPEVSERDADTQPIRTVPDRPGGGTTGRASAGAVTDRPVAGRPVTGRPAKESSAGTDETGTPGRKGGGSPDPAHGAEAADSGEETEARAYDGTAAPPSGRMRSTPVPPGEE</sequence>
<feature type="compositionally biased region" description="Basic and acidic residues" evidence="1">
    <location>
        <begin position="323"/>
        <end position="332"/>
    </location>
</feature>
<keyword evidence="2" id="KW-0472">Membrane</keyword>
<keyword evidence="2" id="KW-0812">Transmembrane</keyword>
<dbReference type="RefSeq" id="WP_344890250.1">
    <property type="nucleotide sequence ID" value="NZ_BAAAWD010000006.1"/>
</dbReference>
<feature type="region of interest" description="Disordered" evidence="1">
    <location>
        <begin position="269"/>
        <end position="567"/>
    </location>
</feature>
<evidence type="ECO:0000256" key="1">
    <source>
        <dbReference type="SAM" id="MobiDB-lite"/>
    </source>
</evidence>
<dbReference type="Proteomes" id="UP001499930">
    <property type="component" value="Unassembled WGS sequence"/>
</dbReference>
<feature type="compositionally biased region" description="Basic and acidic residues" evidence="1">
    <location>
        <begin position="223"/>
        <end position="247"/>
    </location>
</feature>
<reference evidence="3 4" key="1">
    <citation type="journal article" date="2019" name="Int. J. Syst. Evol. Microbiol.">
        <title>The Global Catalogue of Microorganisms (GCM) 10K type strain sequencing project: providing services to taxonomists for standard genome sequencing and annotation.</title>
        <authorList>
            <consortium name="The Broad Institute Genomics Platform"/>
            <consortium name="The Broad Institute Genome Sequencing Center for Infectious Disease"/>
            <person name="Wu L."/>
            <person name="Ma J."/>
        </authorList>
    </citation>
    <scope>NUCLEOTIDE SEQUENCE [LARGE SCALE GENOMIC DNA]</scope>
    <source>
        <strain evidence="3 4">JCM 3106</strain>
    </source>
</reference>
<feature type="transmembrane region" description="Helical" evidence="2">
    <location>
        <begin position="138"/>
        <end position="160"/>
    </location>
</feature>
<keyword evidence="2" id="KW-1133">Transmembrane helix</keyword>
<feature type="transmembrane region" description="Helical" evidence="2">
    <location>
        <begin position="40"/>
        <end position="60"/>
    </location>
</feature>
<feature type="compositionally biased region" description="Basic and acidic residues" evidence="1">
    <location>
        <begin position="345"/>
        <end position="360"/>
    </location>
</feature>
<feature type="compositionally biased region" description="Pro residues" evidence="1">
    <location>
        <begin position="282"/>
        <end position="294"/>
    </location>
</feature>
<organism evidence="3 4">
    <name type="scientific">Streptosporangium longisporum</name>
    <dbReference type="NCBI Taxonomy" id="46187"/>
    <lineage>
        <taxon>Bacteria</taxon>
        <taxon>Bacillati</taxon>
        <taxon>Actinomycetota</taxon>
        <taxon>Actinomycetes</taxon>
        <taxon>Streptosporangiales</taxon>
        <taxon>Streptosporangiaceae</taxon>
        <taxon>Streptosporangium</taxon>
    </lineage>
</organism>
<protein>
    <recommendedName>
        <fullName evidence="5">DUF2637 domain-containing protein</fullName>
    </recommendedName>
</protein>
<dbReference type="EMBL" id="BAAAWD010000006">
    <property type="protein sequence ID" value="GAA2995591.1"/>
    <property type="molecule type" value="Genomic_DNA"/>
</dbReference>
<accession>A0ABN3XVU1</accession>
<comment type="caution">
    <text evidence="3">The sequence shown here is derived from an EMBL/GenBank/DDBJ whole genome shotgun (WGS) entry which is preliminary data.</text>
</comment>
<evidence type="ECO:0000313" key="3">
    <source>
        <dbReference type="EMBL" id="GAA2995591.1"/>
    </source>
</evidence>
<feature type="compositionally biased region" description="Pro residues" evidence="1">
    <location>
        <begin position="307"/>
        <end position="316"/>
    </location>
</feature>
<feature type="compositionally biased region" description="Pro residues" evidence="1">
    <location>
        <begin position="15"/>
        <end position="24"/>
    </location>
</feature>
<evidence type="ECO:0008006" key="5">
    <source>
        <dbReference type="Google" id="ProtNLM"/>
    </source>
</evidence>
<evidence type="ECO:0000313" key="4">
    <source>
        <dbReference type="Proteomes" id="UP001499930"/>
    </source>
</evidence>
<feature type="compositionally biased region" description="Basic and acidic residues" evidence="1">
    <location>
        <begin position="396"/>
        <end position="437"/>
    </location>
</feature>
<feature type="transmembrane region" description="Helical" evidence="2">
    <location>
        <begin position="110"/>
        <end position="132"/>
    </location>
</feature>
<feature type="region of interest" description="Disordered" evidence="1">
    <location>
        <begin position="1"/>
        <end position="28"/>
    </location>
</feature>
<proteinExistence type="predicted"/>
<name>A0ABN3XVU1_9ACTN</name>
<gene>
    <name evidence="3" type="ORF">GCM10017559_15000</name>
</gene>